<evidence type="ECO:0000313" key="2">
    <source>
        <dbReference type="EMBL" id="KIK10002.1"/>
    </source>
</evidence>
<reference evidence="2 3" key="1">
    <citation type="submission" date="2014-04" db="EMBL/GenBank/DDBJ databases">
        <authorList>
            <consortium name="DOE Joint Genome Institute"/>
            <person name="Kuo A."/>
            <person name="Kohler A."/>
            <person name="Nagy L.G."/>
            <person name="Floudas D."/>
            <person name="Copeland A."/>
            <person name="Barry K.W."/>
            <person name="Cichocki N."/>
            <person name="Veneault-Fourrey C."/>
            <person name="LaButti K."/>
            <person name="Lindquist E.A."/>
            <person name="Lipzen A."/>
            <person name="Lundell T."/>
            <person name="Morin E."/>
            <person name="Murat C."/>
            <person name="Sun H."/>
            <person name="Tunlid A."/>
            <person name="Henrissat B."/>
            <person name="Grigoriev I.V."/>
            <person name="Hibbett D.S."/>
            <person name="Martin F."/>
            <person name="Nordberg H.P."/>
            <person name="Cantor M.N."/>
            <person name="Hua S.X."/>
        </authorList>
    </citation>
    <scope>NUCLEOTIDE SEQUENCE [LARGE SCALE GENOMIC DNA]</scope>
    <source>
        <strain evidence="2 3">LaAM-08-1</strain>
    </source>
</reference>
<proteinExistence type="predicted"/>
<evidence type="ECO:0000313" key="3">
    <source>
        <dbReference type="Proteomes" id="UP000054477"/>
    </source>
</evidence>
<organism evidence="2 3">
    <name type="scientific">Laccaria amethystina LaAM-08-1</name>
    <dbReference type="NCBI Taxonomy" id="1095629"/>
    <lineage>
        <taxon>Eukaryota</taxon>
        <taxon>Fungi</taxon>
        <taxon>Dikarya</taxon>
        <taxon>Basidiomycota</taxon>
        <taxon>Agaricomycotina</taxon>
        <taxon>Agaricomycetes</taxon>
        <taxon>Agaricomycetidae</taxon>
        <taxon>Agaricales</taxon>
        <taxon>Agaricineae</taxon>
        <taxon>Hydnangiaceae</taxon>
        <taxon>Laccaria</taxon>
    </lineage>
</organism>
<protein>
    <submittedName>
        <fullName evidence="2">Uncharacterized protein</fullName>
    </submittedName>
</protein>
<dbReference type="Proteomes" id="UP000054477">
    <property type="component" value="Unassembled WGS sequence"/>
</dbReference>
<gene>
    <name evidence="2" type="ORF">K443DRAFT_135897</name>
</gene>
<evidence type="ECO:0000256" key="1">
    <source>
        <dbReference type="SAM" id="MobiDB-lite"/>
    </source>
</evidence>
<feature type="compositionally biased region" description="Polar residues" evidence="1">
    <location>
        <begin position="42"/>
        <end position="59"/>
    </location>
</feature>
<feature type="region of interest" description="Disordered" evidence="1">
    <location>
        <begin position="41"/>
        <end position="65"/>
    </location>
</feature>
<name>A0A0C9YIA7_9AGAR</name>
<sequence length="65" mass="7338">MMTIPVTREIRAHRDEHLLVNSDLSSTCRCTGPEFTELLDPEQTSSMPVVQQWSPGTTQPLPPFK</sequence>
<dbReference type="HOGENOM" id="CLU_2850025_0_0_1"/>
<keyword evidence="3" id="KW-1185">Reference proteome</keyword>
<reference evidence="3" key="2">
    <citation type="submission" date="2015-01" db="EMBL/GenBank/DDBJ databases">
        <title>Evolutionary Origins and Diversification of the Mycorrhizal Mutualists.</title>
        <authorList>
            <consortium name="DOE Joint Genome Institute"/>
            <consortium name="Mycorrhizal Genomics Consortium"/>
            <person name="Kohler A."/>
            <person name="Kuo A."/>
            <person name="Nagy L.G."/>
            <person name="Floudas D."/>
            <person name="Copeland A."/>
            <person name="Barry K.W."/>
            <person name="Cichocki N."/>
            <person name="Veneault-Fourrey C."/>
            <person name="LaButti K."/>
            <person name="Lindquist E.A."/>
            <person name="Lipzen A."/>
            <person name="Lundell T."/>
            <person name="Morin E."/>
            <person name="Murat C."/>
            <person name="Riley R."/>
            <person name="Ohm R."/>
            <person name="Sun H."/>
            <person name="Tunlid A."/>
            <person name="Henrissat B."/>
            <person name="Grigoriev I.V."/>
            <person name="Hibbett D.S."/>
            <person name="Martin F."/>
        </authorList>
    </citation>
    <scope>NUCLEOTIDE SEQUENCE [LARGE SCALE GENOMIC DNA]</scope>
    <source>
        <strain evidence="3">LaAM-08-1</strain>
    </source>
</reference>
<accession>A0A0C9YIA7</accession>
<dbReference type="EMBL" id="KN838536">
    <property type="protein sequence ID" value="KIK10002.1"/>
    <property type="molecule type" value="Genomic_DNA"/>
</dbReference>
<dbReference type="AlphaFoldDB" id="A0A0C9YIA7"/>